<keyword evidence="7" id="KW-0460">Magnesium</keyword>
<keyword evidence="3" id="KW-0540">Nuclease</keyword>
<dbReference type="GO" id="GO:0003964">
    <property type="term" value="F:RNA-directed DNA polymerase activity"/>
    <property type="evidence" value="ECO:0007669"/>
    <property type="project" value="UniProtKB-KW"/>
</dbReference>
<dbReference type="AlphaFoldDB" id="A0A8H5CCR1"/>
<dbReference type="InterPro" id="IPR039537">
    <property type="entry name" value="Retrotran_Ty1/copia-like"/>
</dbReference>
<keyword evidence="2" id="KW-0548">Nucleotidyltransferase</keyword>
<evidence type="ECO:0000313" key="18">
    <source>
        <dbReference type="Proteomes" id="UP000559256"/>
    </source>
</evidence>
<evidence type="ECO:0000256" key="9">
    <source>
        <dbReference type="ARBA" id="ARBA00022908"/>
    </source>
</evidence>
<evidence type="ECO:0000256" key="10">
    <source>
        <dbReference type="ARBA" id="ARBA00022918"/>
    </source>
</evidence>
<dbReference type="InterPro" id="IPR012337">
    <property type="entry name" value="RNaseH-like_sf"/>
</dbReference>
<evidence type="ECO:0000256" key="7">
    <source>
        <dbReference type="ARBA" id="ARBA00022842"/>
    </source>
</evidence>
<dbReference type="GO" id="GO:0016787">
    <property type="term" value="F:hydrolase activity"/>
    <property type="evidence" value="ECO:0007669"/>
    <property type="project" value="UniProtKB-KW"/>
</dbReference>
<evidence type="ECO:0000256" key="5">
    <source>
        <dbReference type="ARBA" id="ARBA00022759"/>
    </source>
</evidence>
<dbReference type="GO" id="GO:0015074">
    <property type="term" value="P:DNA integration"/>
    <property type="evidence" value="ECO:0007669"/>
    <property type="project" value="UniProtKB-KW"/>
</dbReference>
<evidence type="ECO:0000256" key="13">
    <source>
        <dbReference type="ARBA" id="ARBA00048173"/>
    </source>
</evidence>
<reference evidence="17 18" key="1">
    <citation type="journal article" date="2020" name="ISME J.">
        <title>Uncovering the hidden diversity of litter-decomposition mechanisms in mushroom-forming fungi.</title>
        <authorList>
            <person name="Floudas D."/>
            <person name="Bentzer J."/>
            <person name="Ahren D."/>
            <person name="Johansson T."/>
            <person name="Persson P."/>
            <person name="Tunlid A."/>
        </authorList>
    </citation>
    <scope>NUCLEOTIDE SEQUENCE [LARGE SCALE GENOMIC DNA]</scope>
    <source>
        <strain evidence="17 18">CBS 291.85</strain>
    </source>
</reference>
<feature type="region of interest" description="Disordered" evidence="15">
    <location>
        <begin position="164"/>
        <end position="198"/>
    </location>
</feature>
<organism evidence="17 18">
    <name type="scientific">Tetrapyrgos nigripes</name>
    <dbReference type="NCBI Taxonomy" id="182062"/>
    <lineage>
        <taxon>Eukaryota</taxon>
        <taxon>Fungi</taxon>
        <taxon>Dikarya</taxon>
        <taxon>Basidiomycota</taxon>
        <taxon>Agaricomycotina</taxon>
        <taxon>Agaricomycetes</taxon>
        <taxon>Agaricomycetidae</taxon>
        <taxon>Agaricales</taxon>
        <taxon>Marasmiineae</taxon>
        <taxon>Marasmiaceae</taxon>
        <taxon>Tetrapyrgos</taxon>
    </lineage>
</organism>
<evidence type="ECO:0000256" key="3">
    <source>
        <dbReference type="ARBA" id="ARBA00022722"/>
    </source>
</evidence>
<dbReference type="GO" id="GO:0005634">
    <property type="term" value="C:nucleus"/>
    <property type="evidence" value="ECO:0007669"/>
    <property type="project" value="UniProtKB-ARBA"/>
</dbReference>
<comment type="caution">
    <text evidence="17">The sequence shown here is derived from an EMBL/GenBank/DDBJ whole genome shotgun (WGS) entry which is preliminary data.</text>
</comment>
<proteinExistence type="predicted"/>
<keyword evidence="12" id="KW-0233">DNA recombination</keyword>
<dbReference type="Gene3D" id="3.30.420.10">
    <property type="entry name" value="Ribonuclease H-like superfamily/Ribonuclease H"/>
    <property type="match status" value="1"/>
</dbReference>
<evidence type="ECO:0000256" key="14">
    <source>
        <dbReference type="ARBA" id="ARBA00049244"/>
    </source>
</evidence>
<keyword evidence="11" id="KW-0808">Transferase</keyword>
<dbReference type="SUPFAM" id="SSF53098">
    <property type="entry name" value="Ribonuclease H-like"/>
    <property type="match status" value="1"/>
</dbReference>
<evidence type="ECO:0000256" key="1">
    <source>
        <dbReference type="ARBA" id="ARBA00022578"/>
    </source>
</evidence>
<keyword evidence="9" id="KW-0229">DNA integration</keyword>
<dbReference type="Proteomes" id="UP000559256">
    <property type="component" value="Unassembled WGS sequence"/>
</dbReference>
<evidence type="ECO:0000259" key="16">
    <source>
        <dbReference type="PROSITE" id="PS50994"/>
    </source>
</evidence>
<comment type="catalytic activity">
    <reaction evidence="13">
        <text>DNA(n) + a 2'-deoxyribonucleoside 5'-triphosphate = DNA(n+1) + diphosphate</text>
        <dbReference type="Rhea" id="RHEA:22508"/>
        <dbReference type="Rhea" id="RHEA-COMP:17339"/>
        <dbReference type="Rhea" id="RHEA-COMP:17340"/>
        <dbReference type="ChEBI" id="CHEBI:33019"/>
        <dbReference type="ChEBI" id="CHEBI:61560"/>
        <dbReference type="ChEBI" id="CHEBI:173112"/>
        <dbReference type="EC" id="2.7.7.49"/>
    </reaction>
</comment>
<keyword evidence="11" id="KW-0239">DNA-directed DNA polymerase</keyword>
<dbReference type="PANTHER" id="PTHR42648:SF11">
    <property type="entry name" value="TRANSPOSON TY4-P GAG-POL POLYPROTEIN"/>
    <property type="match status" value="1"/>
</dbReference>
<dbReference type="GO" id="GO:0004519">
    <property type="term" value="F:endonuclease activity"/>
    <property type="evidence" value="ECO:0007669"/>
    <property type="project" value="UniProtKB-KW"/>
</dbReference>
<protein>
    <recommendedName>
        <fullName evidence="16">Integrase catalytic domain-containing protein</fullName>
    </recommendedName>
</protein>
<keyword evidence="18" id="KW-1185">Reference proteome</keyword>
<dbReference type="PANTHER" id="PTHR42648">
    <property type="entry name" value="TRANSPOSASE, PUTATIVE-RELATED"/>
    <property type="match status" value="1"/>
</dbReference>
<dbReference type="GO" id="GO:0006310">
    <property type="term" value="P:DNA recombination"/>
    <property type="evidence" value="ECO:0007669"/>
    <property type="project" value="UniProtKB-KW"/>
</dbReference>
<dbReference type="InterPro" id="IPR001584">
    <property type="entry name" value="Integrase_cat-core"/>
</dbReference>
<evidence type="ECO:0000256" key="11">
    <source>
        <dbReference type="ARBA" id="ARBA00022932"/>
    </source>
</evidence>
<dbReference type="GO" id="GO:0032196">
    <property type="term" value="P:transposition"/>
    <property type="evidence" value="ECO:0007669"/>
    <property type="project" value="UniProtKB-KW"/>
</dbReference>
<dbReference type="GO" id="GO:0046872">
    <property type="term" value="F:metal ion binding"/>
    <property type="evidence" value="ECO:0007669"/>
    <property type="project" value="UniProtKB-KW"/>
</dbReference>
<keyword evidence="8" id="KW-0694">RNA-binding</keyword>
<evidence type="ECO:0000256" key="12">
    <source>
        <dbReference type="ARBA" id="ARBA00023172"/>
    </source>
</evidence>
<dbReference type="GO" id="GO:0003887">
    <property type="term" value="F:DNA-directed DNA polymerase activity"/>
    <property type="evidence" value="ECO:0007669"/>
    <property type="project" value="UniProtKB-KW"/>
</dbReference>
<evidence type="ECO:0000256" key="8">
    <source>
        <dbReference type="ARBA" id="ARBA00022884"/>
    </source>
</evidence>
<keyword evidence="4" id="KW-0479">Metal-binding</keyword>
<name>A0A8H5CCR1_9AGAR</name>
<keyword evidence="10" id="KW-0695">RNA-directed DNA polymerase</keyword>
<gene>
    <name evidence="17" type="ORF">D9758_015371</name>
</gene>
<evidence type="ECO:0000256" key="6">
    <source>
        <dbReference type="ARBA" id="ARBA00022801"/>
    </source>
</evidence>
<dbReference type="EMBL" id="JAACJM010000200">
    <property type="protein sequence ID" value="KAF5338122.1"/>
    <property type="molecule type" value="Genomic_DNA"/>
</dbReference>
<sequence>MREWTNKHGIEHEFMAPYTSQSNGVAERGIGILLEGTRAVLFNSGLPLSWWGHATMSVAYVQNLFPNTRGLVPEELWTGQQQNISHLVPFGSIGFVNIPEKSGRKKLDARGFKAQMVGYAGHKVYVVKEWGSNTVYHTSNMIWQRSEGHWVSEVKGEDEDLQFLTPKTIENSKSTSNQTATDHNQSLDQAATTPQSLS</sequence>
<dbReference type="PROSITE" id="PS50994">
    <property type="entry name" value="INTEGRASE"/>
    <property type="match status" value="1"/>
</dbReference>
<dbReference type="OrthoDB" id="7691805at2759"/>
<feature type="domain" description="Integrase catalytic" evidence="16">
    <location>
        <begin position="1"/>
        <end position="81"/>
    </location>
</feature>
<evidence type="ECO:0000313" key="17">
    <source>
        <dbReference type="EMBL" id="KAF5338122.1"/>
    </source>
</evidence>
<dbReference type="InterPro" id="IPR036397">
    <property type="entry name" value="RNaseH_sf"/>
</dbReference>
<evidence type="ECO:0000256" key="15">
    <source>
        <dbReference type="SAM" id="MobiDB-lite"/>
    </source>
</evidence>
<dbReference type="GO" id="GO:0003723">
    <property type="term" value="F:RNA binding"/>
    <property type="evidence" value="ECO:0007669"/>
    <property type="project" value="UniProtKB-KW"/>
</dbReference>
<comment type="catalytic activity">
    <reaction evidence="14">
        <text>DNA(n) + a 2'-deoxyribonucleoside 5'-triphosphate = DNA(n+1) + diphosphate</text>
        <dbReference type="Rhea" id="RHEA:22508"/>
        <dbReference type="Rhea" id="RHEA-COMP:17339"/>
        <dbReference type="Rhea" id="RHEA-COMP:17340"/>
        <dbReference type="ChEBI" id="CHEBI:33019"/>
        <dbReference type="ChEBI" id="CHEBI:61560"/>
        <dbReference type="ChEBI" id="CHEBI:173112"/>
        <dbReference type="EC" id="2.7.7.7"/>
    </reaction>
</comment>
<feature type="compositionally biased region" description="Polar residues" evidence="15">
    <location>
        <begin position="168"/>
        <end position="198"/>
    </location>
</feature>
<keyword evidence="6" id="KW-0378">Hydrolase</keyword>
<evidence type="ECO:0000256" key="2">
    <source>
        <dbReference type="ARBA" id="ARBA00022695"/>
    </source>
</evidence>
<accession>A0A8H5CCR1</accession>
<keyword evidence="1" id="KW-0815">Transposition</keyword>
<keyword evidence="5" id="KW-0255">Endonuclease</keyword>
<evidence type="ECO:0000256" key="4">
    <source>
        <dbReference type="ARBA" id="ARBA00022723"/>
    </source>
</evidence>